<accession>A0A8J8B2Q4</accession>
<name>A0A8J8B2Q4_9FIRM</name>
<gene>
    <name evidence="1" type="ORF">KCX82_06305</name>
</gene>
<evidence type="ECO:0000313" key="2">
    <source>
        <dbReference type="Proteomes" id="UP000675664"/>
    </source>
</evidence>
<sequence>MKRGIIILLLILVAVVITFYPRSFHQVMGIKEDSSIQASAIEQKEFRISPGTTVTIEDGENSKKILDFFKSYQYRRAYISYKELDGIPESFSVTFADDDGDGLRIVTAGDEYATFFHNGSSETVKVFGDKFDLSILRKLSAQD</sequence>
<protein>
    <submittedName>
        <fullName evidence="1">Uncharacterized protein</fullName>
    </submittedName>
</protein>
<dbReference type="AlphaFoldDB" id="A0A8J8B2Q4"/>
<evidence type="ECO:0000313" key="1">
    <source>
        <dbReference type="EMBL" id="MBR0597475.1"/>
    </source>
</evidence>
<reference evidence="1" key="2">
    <citation type="submission" date="2021-04" db="EMBL/GenBank/DDBJ databases">
        <authorList>
            <person name="Liu J."/>
        </authorList>
    </citation>
    <scope>NUCLEOTIDE SEQUENCE</scope>
    <source>
        <strain evidence="1">BAD-6</strain>
    </source>
</reference>
<dbReference type="RefSeq" id="WP_227017606.1">
    <property type="nucleotide sequence ID" value="NZ_JAGSND010000003.1"/>
</dbReference>
<proteinExistence type="predicted"/>
<organism evidence="1 2">
    <name type="scientific">Sinanaerobacter chloroacetimidivorans</name>
    <dbReference type="NCBI Taxonomy" id="2818044"/>
    <lineage>
        <taxon>Bacteria</taxon>
        <taxon>Bacillati</taxon>
        <taxon>Bacillota</taxon>
        <taxon>Clostridia</taxon>
        <taxon>Peptostreptococcales</taxon>
        <taxon>Anaerovoracaceae</taxon>
        <taxon>Sinanaerobacter</taxon>
    </lineage>
</organism>
<dbReference type="EMBL" id="JAGSND010000003">
    <property type="protein sequence ID" value="MBR0597475.1"/>
    <property type="molecule type" value="Genomic_DNA"/>
</dbReference>
<dbReference type="Proteomes" id="UP000675664">
    <property type="component" value="Unassembled WGS sequence"/>
</dbReference>
<comment type="caution">
    <text evidence="1">The sequence shown here is derived from an EMBL/GenBank/DDBJ whole genome shotgun (WGS) entry which is preliminary data.</text>
</comment>
<reference evidence="1" key="1">
    <citation type="submission" date="2021-04" db="EMBL/GenBank/DDBJ databases">
        <title>Sinoanaerobacter chloroacetimidivorans sp. nov., an obligate anaerobic bacterium isolated from anaerobic sludge.</title>
        <authorList>
            <person name="Bao Y."/>
        </authorList>
    </citation>
    <scope>NUCLEOTIDE SEQUENCE</scope>
    <source>
        <strain evidence="1">BAD-6</strain>
    </source>
</reference>
<keyword evidence="2" id="KW-1185">Reference proteome</keyword>